<dbReference type="Proteomes" id="UP000229081">
    <property type="component" value="Chromosome"/>
</dbReference>
<protein>
    <submittedName>
        <fullName evidence="3">General stress protein</fullName>
    </submittedName>
</protein>
<dbReference type="EMBL" id="CP024923">
    <property type="protein sequence ID" value="ATY32540.1"/>
    <property type="molecule type" value="Genomic_DNA"/>
</dbReference>
<dbReference type="PANTHER" id="PTHR43625">
    <property type="entry name" value="AFLATOXIN B1 ALDEHYDE REDUCTASE"/>
    <property type="match status" value="1"/>
</dbReference>
<dbReference type="KEGG" id="sphc:CVN68_11605"/>
<keyword evidence="1" id="KW-0560">Oxidoreductase</keyword>
<evidence type="ECO:0000313" key="4">
    <source>
        <dbReference type="Proteomes" id="UP000229081"/>
    </source>
</evidence>
<dbReference type="GO" id="GO:0005737">
    <property type="term" value="C:cytoplasm"/>
    <property type="evidence" value="ECO:0007669"/>
    <property type="project" value="TreeGrafter"/>
</dbReference>
<accession>A0A2K8MF70</accession>
<dbReference type="GO" id="GO:0016491">
    <property type="term" value="F:oxidoreductase activity"/>
    <property type="evidence" value="ECO:0007669"/>
    <property type="project" value="UniProtKB-KW"/>
</dbReference>
<evidence type="ECO:0000313" key="3">
    <source>
        <dbReference type="EMBL" id="ATY32540.1"/>
    </source>
</evidence>
<gene>
    <name evidence="3" type="ORF">CVN68_11605</name>
</gene>
<proteinExistence type="predicted"/>
<dbReference type="PANTHER" id="PTHR43625:SF40">
    <property type="entry name" value="ALDO-KETO REDUCTASE YAKC [NADP(+)]"/>
    <property type="match status" value="1"/>
</dbReference>
<dbReference type="SUPFAM" id="SSF51430">
    <property type="entry name" value="NAD(P)-linked oxidoreductase"/>
    <property type="match status" value="1"/>
</dbReference>
<dbReference type="InterPro" id="IPR036812">
    <property type="entry name" value="NAD(P)_OxRdtase_dom_sf"/>
</dbReference>
<reference evidence="3 4" key="1">
    <citation type="submission" date="2017-11" db="EMBL/GenBank/DDBJ databases">
        <title>Complete genome sequence of Sphingomonas sp. Strain Cra20, a psychrotolerant potential plant growth promoting rhizobacteria.</title>
        <authorList>
            <person name="Luo Y."/>
        </authorList>
    </citation>
    <scope>NUCLEOTIDE SEQUENCE [LARGE SCALE GENOMIC DNA]</scope>
    <source>
        <strain evidence="3 4">Cra20</strain>
    </source>
</reference>
<organism evidence="3 4">
    <name type="scientific">Sphingomonas psychrotolerans</name>
    <dbReference type="NCBI Taxonomy" id="1327635"/>
    <lineage>
        <taxon>Bacteria</taxon>
        <taxon>Pseudomonadati</taxon>
        <taxon>Pseudomonadota</taxon>
        <taxon>Alphaproteobacteria</taxon>
        <taxon>Sphingomonadales</taxon>
        <taxon>Sphingomonadaceae</taxon>
        <taxon>Sphingomonas</taxon>
    </lineage>
</organism>
<dbReference type="AlphaFoldDB" id="A0A2K8MF70"/>
<dbReference type="InterPro" id="IPR023210">
    <property type="entry name" value="NADP_OxRdtase_dom"/>
</dbReference>
<sequence>MHPADEAARLAVELAGAQRLALGTMGLAGVYGPVPSDIAQQTIRAALDVGITLFDTAPLYGNGIAERLLGAELAGQDAAVVTKFGLAAGRDGMLFRDSRPASVRRSVETSLRRLRRDRIDILLQHRPDPAVGEEEVAGMLQRLVEEGKAAQVGLSGSSLTRAVAMGAMAPIRVVQNEFSAASEILPRETPADFSAAGLMLMAHSPLARGLLARTQPRLFPVGDHRATMRSLDQAGQIALLARAALRFSDFATLSDPRVAIRWVLDQGAAVVAVIGARSPAQVRGLMHE</sequence>
<dbReference type="InterPro" id="IPR050791">
    <property type="entry name" value="Aldo-Keto_reductase"/>
</dbReference>
<dbReference type="Gene3D" id="3.20.20.100">
    <property type="entry name" value="NADP-dependent oxidoreductase domain"/>
    <property type="match status" value="1"/>
</dbReference>
<name>A0A2K8MF70_9SPHN</name>
<feature type="domain" description="NADP-dependent oxidoreductase" evidence="2">
    <location>
        <begin position="19"/>
        <end position="283"/>
    </location>
</feature>
<evidence type="ECO:0000256" key="1">
    <source>
        <dbReference type="ARBA" id="ARBA00023002"/>
    </source>
</evidence>
<keyword evidence="4" id="KW-1185">Reference proteome</keyword>
<dbReference type="Pfam" id="PF00248">
    <property type="entry name" value="Aldo_ket_red"/>
    <property type="match status" value="1"/>
</dbReference>
<evidence type="ECO:0000259" key="2">
    <source>
        <dbReference type="Pfam" id="PF00248"/>
    </source>
</evidence>